<dbReference type="RefSeq" id="WP_089999528.1">
    <property type="nucleotide sequence ID" value="NZ_FOBV01000003.1"/>
</dbReference>
<dbReference type="Proteomes" id="UP000199450">
    <property type="component" value="Unassembled WGS sequence"/>
</dbReference>
<feature type="region of interest" description="Disordered" evidence="1">
    <location>
        <begin position="42"/>
        <end position="83"/>
    </location>
</feature>
<evidence type="ECO:0000313" key="3">
    <source>
        <dbReference type="Proteomes" id="UP000199450"/>
    </source>
</evidence>
<sequence length="83" mass="9649">MKKYISILSLIAALFMQSCERSESDLNPTEHEKIKIETLKNKESSKNADVYSEAKGSNNFETGDDDEPKKDKQHWRTVRDTIW</sequence>
<organism evidence="2 3">
    <name type="scientific">Chryseobacterium taichungense</name>
    <dbReference type="NCBI Taxonomy" id="295069"/>
    <lineage>
        <taxon>Bacteria</taxon>
        <taxon>Pseudomonadati</taxon>
        <taxon>Bacteroidota</taxon>
        <taxon>Flavobacteriia</taxon>
        <taxon>Flavobacteriales</taxon>
        <taxon>Weeksellaceae</taxon>
        <taxon>Chryseobacterium group</taxon>
        <taxon>Chryseobacterium</taxon>
    </lineage>
</organism>
<evidence type="ECO:0008006" key="4">
    <source>
        <dbReference type="Google" id="ProtNLM"/>
    </source>
</evidence>
<gene>
    <name evidence="2" type="ORF">SAMN05421856_103312</name>
</gene>
<dbReference type="EMBL" id="FOBV01000003">
    <property type="protein sequence ID" value="SEM45149.1"/>
    <property type="molecule type" value="Genomic_DNA"/>
</dbReference>
<reference evidence="3" key="1">
    <citation type="submission" date="2016-10" db="EMBL/GenBank/DDBJ databases">
        <authorList>
            <person name="Varghese N."/>
            <person name="Submissions S."/>
        </authorList>
    </citation>
    <scope>NUCLEOTIDE SEQUENCE [LARGE SCALE GENOMIC DNA]</scope>
    <source>
        <strain evidence="3">DSM 17453</strain>
    </source>
</reference>
<dbReference type="STRING" id="295069.SAMN05421856_103312"/>
<name>A0A1H7YJ28_9FLAO</name>
<dbReference type="AlphaFoldDB" id="A0A1H7YJ28"/>
<evidence type="ECO:0000313" key="2">
    <source>
        <dbReference type="EMBL" id="SEM45149.1"/>
    </source>
</evidence>
<dbReference type="PROSITE" id="PS51257">
    <property type="entry name" value="PROKAR_LIPOPROTEIN"/>
    <property type="match status" value="1"/>
</dbReference>
<dbReference type="OrthoDB" id="1262304at2"/>
<accession>A0A1H7YJ28</accession>
<keyword evidence="3" id="KW-1185">Reference proteome</keyword>
<protein>
    <recommendedName>
        <fullName evidence="4">Lipoprotein</fullName>
    </recommendedName>
</protein>
<proteinExistence type="predicted"/>
<evidence type="ECO:0000256" key="1">
    <source>
        <dbReference type="SAM" id="MobiDB-lite"/>
    </source>
</evidence>